<dbReference type="OrthoDB" id="430659at2759"/>
<dbReference type="GO" id="GO:0006612">
    <property type="term" value="P:protein targeting to membrane"/>
    <property type="evidence" value="ECO:0007669"/>
    <property type="project" value="TreeGrafter"/>
</dbReference>
<organism evidence="12 13">
    <name type="scientific">Psylliodes chrysocephalus</name>
    <dbReference type="NCBI Taxonomy" id="3402493"/>
    <lineage>
        <taxon>Eukaryota</taxon>
        <taxon>Metazoa</taxon>
        <taxon>Ecdysozoa</taxon>
        <taxon>Arthropoda</taxon>
        <taxon>Hexapoda</taxon>
        <taxon>Insecta</taxon>
        <taxon>Pterygota</taxon>
        <taxon>Neoptera</taxon>
        <taxon>Endopterygota</taxon>
        <taxon>Coleoptera</taxon>
        <taxon>Polyphaga</taxon>
        <taxon>Cucujiformia</taxon>
        <taxon>Chrysomeloidea</taxon>
        <taxon>Chrysomelidae</taxon>
        <taxon>Galerucinae</taxon>
        <taxon>Alticini</taxon>
        <taxon>Psylliodes</taxon>
    </lineage>
</organism>
<protein>
    <recommendedName>
        <fullName evidence="10">Palmitoyltransferase</fullName>
        <ecNumber evidence="10">2.3.1.225</ecNumber>
    </recommendedName>
</protein>
<keyword evidence="13" id="KW-1185">Reference proteome</keyword>
<keyword evidence="7" id="KW-0564">Palmitate</keyword>
<comment type="similarity">
    <text evidence="10">Belongs to the DHHC palmitoyltransferase family.</text>
</comment>
<keyword evidence="5" id="KW-0333">Golgi apparatus</keyword>
<keyword evidence="4 10" id="KW-1133">Transmembrane helix</keyword>
<evidence type="ECO:0000256" key="8">
    <source>
        <dbReference type="ARBA" id="ARBA00023288"/>
    </source>
</evidence>
<evidence type="ECO:0000256" key="7">
    <source>
        <dbReference type="ARBA" id="ARBA00023139"/>
    </source>
</evidence>
<dbReference type="AlphaFoldDB" id="A0A9P0CK90"/>
<keyword evidence="2 10" id="KW-0808">Transferase</keyword>
<evidence type="ECO:0000313" key="12">
    <source>
        <dbReference type="EMBL" id="CAH1101395.1"/>
    </source>
</evidence>
<keyword evidence="3 10" id="KW-0812">Transmembrane</keyword>
<dbReference type="PROSITE" id="PS50216">
    <property type="entry name" value="DHHC"/>
    <property type="match status" value="1"/>
</dbReference>
<evidence type="ECO:0000313" key="13">
    <source>
        <dbReference type="Proteomes" id="UP001153636"/>
    </source>
</evidence>
<name>A0A9P0CK90_9CUCU</name>
<feature type="transmembrane region" description="Helical" evidence="10">
    <location>
        <begin position="151"/>
        <end position="172"/>
    </location>
</feature>
<reference evidence="12" key="1">
    <citation type="submission" date="2022-01" db="EMBL/GenBank/DDBJ databases">
        <authorList>
            <person name="King R."/>
        </authorList>
    </citation>
    <scope>NUCLEOTIDE SEQUENCE</scope>
</reference>
<feature type="transmembrane region" description="Helical" evidence="10">
    <location>
        <begin position="229"/>
        <end position="250"/>
    </location>
</feature>
<dbReference type="GO" id="GO:0005794">
    <property type="term" value="C:Golgi apparatus"/>
    <property type="evidence" value="ECO:0007669"/>
    <property type="project" value="UniProtKB-SubCell"/>
</dbReference>
<dbReference type="Proteomes" id="UP001153636">
    <property type="component" value="Chromosome 11"/>
</dbReference>
<evidence type="ECO:0000256" key="1">
    <source>
        <dbReference type="ARBA" id="ARBA00004166"/>
    </source>
</evidence>
<dbReference type="EC" id="2.3.1.225" evidence="10"/>
<feature type="domain" description="Palmitoyltransferase DHHC" evidence="11">
    <location>
        <begin position="202"/>
        <end position="316"/>
    </location>
</feature>
<dbReference type="InterPro" id="IPR039859">
    <property type="entry name" value="PFA4/ZDH16/20/ERF2-like"/>
</dbReference>
<dbReference type="Pfam" id="PF01529">
    <property type="entry name" value="DHHC"/>
    <property type="match status" value="1"/>
</dbReference>
<evidence type="ECO:0000259" key="11">
    <source>
        <dbReference type="Pfam" id="PF01529"/>
    </source>
</evidence>
<evidence type="ECO:0000256" key="6">
    <source>
        <dbReference type="ARBA" id="ARBA00023136"/>
    </source>
</evidence>
<feature type="transmembrane region" description="Helical" evidence="10">
    <location>
        <begin position="98"/>
        <end position="116"/>
    </location>
</feature>
<keyword evidence="6 10" id="KW-0472">Membrane</keyword>
<proteinExistence type="inferred from homology"/>
<accession>A0A9P0CK90</accession>
<gene>
    <name evidence="12" type="ORF">PSYICH_LOCUS3001</name>
</gene>
<dbReference type="InterPro" id="IPR001594">
    <property type="entry name" value="Palmitoyltrfase_DHHC"/>
</dbReference>
<dbReference type="GO" id="GO:0019706">
    <property type="term" value="F:protein-cysteine S-palmitoyltransferase activity"/>
    <property type="evidence" value="ECO:0007669"/>
    <property type="project" value="UniProtKB-EC"/>
</dbReference>
<feature type="transmembrane region" description="Helical" evidence="10">
    <location>
        <begin position="285"/>
        <end position="312"/>
    </location>
</feature>
<sequence length="363" mass="41813">MDENSALCCCEYYDNNYERNHILACCCNCEDLDEAFESLITRHAVSQRNKQGLIMTLQDRLRVPWKGGAKQIAFDAILPVFILPVMLLIASISLWWTIFSFTTVVFFLILISNFLIKTIPYTKFFFMWTLTSLIILYIIFEFIVIPFLEILLWENIALSVLIFGFIMCIYVMKKRTNKLPRLGDCDAESGYVGKVCCKWTNCSLCLVRVPDKDHHCVWYDCCVGKHNQCVFILSLFFAIGALVYSSNLTLTSVCHPFNLYKSILLPDDCSEVYKLFELSFSFVSAIYSIIIALLLLILFGQQLLLVSLGLTLKEWARLPLRTRLCFGLTAHRPNSKGFFKNWKAVICWNKLLLKSNVLEVDSM</sequence>
<evidence type="ECO:0000256" key="4">
    <source>
        <dbReference type="ARBA" id="ARBA00022989"/>
    </source>
</evidence>
<comment type="domain">
    <text evidence="10">The DHHC domain is required for palmitoyltransferase activity.</text>
</comment>
<evidence type="ECO:0000256" key="2">
    <source>
        <dbReference type="ARBA" id="ARBA00022679"/>
    </source>
</evidence>
<dbReference type="EMBL" id="OV651823">
    <property type="protein sequence ID" value="CAH1101395.1"/>
    <property type="molecule type" value="Genomic_DNA"/>
</dbReference>
<comment type="subcellular location">
    <subcellularLocation>
        <location evidence="1">Golgi apparatus</location>
        <location evidence="1">trans-Golgi network membrane</location>
        <topology evidence="1">Multi-pass membrane protein</topology>
    </subcellularLocation>
</comment>
<dbReference type="PANTHER" id="PTHR22883:SF475">
    <property type="entry name" value="PALMITOYLTRANSFERASE ZDHHC23"/>
    <property type="match status" value="1"/>
</dbReference>
<evidence type="ECO:0000256" key="5">
    <source>
        <dbReference type="ARBA" id="ARBA00023034"/>
    </source>
</evidence>
<evidence type="ECO:0000256" key="10">
    <source>
        <dbReference type="RuleBase" id="RU079119"/>
    </source>
</evidence>
<evidence type="ECO:0000256" key="3">
    <source>
        <dbReference type="ARBA" id="ARBA00022692"/>
    </source>
</evidence>
<feature type="transmembrane region" description="Helical" evidence="10">
    <location>
        <begin position="72"/>
        <end position="92"/>
    </location>
</feature>
<keyword evidence="9 10" id="KW-0012">Acyltransferase</keyword>
<dbReference type="PANTHER" id="PTHR22883">
    <property type="entry name" value="ZINC FINGER DHHC DOMAIN CONTAINING PROTEIN"/>
    <property type="match status" value="1"/>
</dbReference>
<feature type="transmembrane region" description="Helical" evidence="10">
    <location>
        <begin position="125"/>
        <end position="145"/>
    </location>
</feature>
<keyword evidence="8" id="KW-0449">Lipoprotein</keyword>
<evidence type="ECO:0000256" key="9">
    <source>
        <dbReference type="ARBA" id="ARBA00023315"/>
    </source>
</evidence>
<dbReference type="GO" id="GO:0005783">
    <property type="term" value="C:endoplasmic reticulum"/>
    <property type="evidence" value="ECO:0007669"/>
    <property type="project" value="TreeGrafter"/>
</dbReference>
<comment type="catalytic activity">
    <reaction evidence="10">
        <text>L-cysteinyl-[protein] + hexadecanoyl-CoA = S-hexadecanoyl-L-cysteinyl-[protein] + CoA</text>
        <dbReference type="Rhea" id="RHEA:36683"/>
        <dbReference type="Rhea" id="RHEA-COMP:10131"/>
        <dbReference type="Rhea" id="RHEA-COMP:11032"/>
        <dbReference type="ChEBI" id="CHEBI:29950"/>
        <dbReference type="ChEBI" id="CHEBI:57287"/>
        <dbReference type="ChEBI" id="CHEBI:57379"/>
        <dbReference type="ChEBI" id="CHEBI:74151"/>
        <dbReference type="EC" id="2.3.1.225"/>
    </reaction>
</comment>